<dbReference type="InterPro" id="IPR003807">
    <property type="entry name" value="DUF202"/>
</dbReference>
<evidence type="ECO:0000256" key="3">
    <source>
        <dbReference type="ARBA" id="ARBA00022692"/>
    </source>
</evidence>
<feature type="compositionally biased region" description="Polar residues" evidence="6">
    <location>
        <begin position="45"/>
        <end position="73"/>
    </location>
</feature>
<dbReference type="OrthoDB" id="199599at2759"/>
<keyword evidence="4 7" id="KW-1133">Transmembrane helix</keyword>
<dbReference type="AlphaFoldDB" id="A0A4Y8D5X1"/>
<evidence type="ECO:0000256" key="1">
    <source>
        <dbReference type="ARBA" id="ARBA00004651"/>
    </source>
</evidence>
<organism evidence="9 10">
    <name type="scientific">Botryotinia calthae</name>
    <dbReference type="NCBI Taxonomy" id="38488"/>
    <lineage>
        <taxon>Eukaryota</taxon>
        <taxon>Fungi</taxon>
        <taxon>Dikarya</taxon>
        <taxon>Ascomycota</taxon>
        <taxon>Pezizomycotina</taxon>
        <taxon>Leotiomycetes</taxon>
        <taxon>Helotiales</taxon>
        <taxon>Sclerotiniaceae</taxon>
        <taxon>Botryotinia</taxon>
    </lineage>
</organism>
<comment type="subcellular location">
    <subcellularLocation>
        <location evidence="1">Cell membrane</location>
        <topology evidence="1">Multi-pass membrane protein</topology>
    </subcellularLocation>
</comment>
<feature type="compositionally biased region" description="Low complexity" evidence="6">
    <location>
        <begin position="74"/>
        <end position="97"/>
    </location>
</feature>
<feature type="transmembrane region" description="Helical" evidence="7">
    <location>
        <begin position="280"/>
        <end position="303"/>
    </location>
</feature>
<evidence type="ECO:0000256" key="2">
    <source>
        <dbReference type="ARBA" id="ARBA00022475"/>
    </source>
</evidence>
<feature type="compositionally biased region" description="Polar residues" evidence="6">
    <location>
        <begin position="191"/>
        <end position="200"/>
    </location>
</feature>
<evidence type="ECO:0000256" key="5">
    <source>
        <dbReference type="ARBA" id="ARBA00023136"/>
    </source>
</evidence>
<feature type="region of interest" description="Disordered" evidence="6">
    <location>
        <begin position="40"/>
        <end position="170"/>
    </location>
</feature>
<evidence type="ECO:0000256" key="7">
    <source>
        <dbReference type="SAM" id="Phobius"/>
    </source>
</evidence>
<name>A0A4Y8D5X1_9HELO</name>
<dbReference type="Pfam" id="PF02656">
    <property type="entry name" value="DUF202"/>
    <property type="match status" value="1"/>
</dbReference>
<proteinExistence type="predicted"/>
<dbReference type="Proteomes" id="UP000297299">
    <property type="component" value="Unassembled WGS sequence"/>
</dbReference>
<keyword evidence="5 7" id="KW-0472">Membrane</keyword>
<evidence type="ECO:0000313" key="10">
    <source>
        <dbReference type="Proteomes" id="UP000297299"/>
    </source>
</evidence>
<evidence type="ECO:0000256" key="4">
    <source>
        <dbReference type="ARBA" id="ARBA00022989"/>
    </source>
</evidence>
<protein>
    <recommendedName>
        <fullName evidence="8">DUF202 domain-containing protein</fullName>
    </recommendedName>
</protein>
<feature type="domain" description="DUF202" evidence="8">
    <location>
        <begin position="271"/>
        <end position="347"/>
    </location>
</feature>
<dbReference type="InterPro" id="IPR052053">
    <property type="entry name" value="IM_YidH-like"/>
</dbReference>
<sequence>MESTKRPDGIEGRINSQSQISLNISTANSSSQTDLNRIQADANENARSTETLQLRPNTPRANIEIGSSSNTHQGQSPSPRTGSRSGSRSGSVSAKGSQRIKEGKRQRINSILEEARNRKIVMDTPGDGEESQSPVRGVDGYENGNGNGHGHGHTNGKESRAESSADEETSVLRRGLDMNYGGVSGGTTAIVANTNSGNNSTRRKLGAKNSNKRGGAWETGRESGSSGTEVEGAITQDESRTKRSGRIGKWWKRMMDEYGSIELENKGSVARDHLALERTFLAWLRTSLAFASIGIAITQLFRLNTSNSTTPAPTDPKSNLRHLGKPLGATFVEISILMLSVGFHRYFEGQFYIIRGKFPASRGSIALVTMIAGALMVTSLVLVVVGNRGNFER</sequence>
<dbReference type="GO" id="GO:0005886">
    <property type="term" value="C:plasma membrane"/>
    <property type="evidence" value="ECO:0007669"/>
    <property type="project" value="UniProtKB-SubCell"/>
</dbReference>
<reference evidence="9 10" key="1">
    <citation type="submission" date="2017-11" db="EMBL/GenBank/DDBJ databases">
        <title>Comparative genomics of Botrytis spp.</title>
        <authorList>
            <person name="Valero-Jimenez C.A."/>
            <person name="Tapia P."/>
            <person name="Veloso J."/>
            <person name="Silva-Moreno E."/>
            <person name="Staats M."/>
            <person name="Valdes J.H."/>
            <person name="Van Kan J.A.L."/>
        </authorList>
    </citation>
    <scope>NUCLEOTIDE SEQUENCE [LARGE SCALE GENOMIC DNA]</scope>
    <source>
        <strain evidence="9 10">MUCL2830</strain>
    </source>
</reference>
<evidence type="ECO:0000256" key="6">
    <source>
        <dbReference type="SAM" id="MobiDB-lite"/>
    </source>
</evidence>
<evidence type="ECO:0000313" key="9">
    <source>
        <dbReference type="EMBL" id="TEY70432.1"/>
    </source>
</evidence>
<dbReference type="PANTHER" id="PTHR34187">
    <property type="entry name" value="FGR18P"/>
    <property type="match status" value="1"/>
</dbReference>
<keyword evidence="3 7" id="KW-0812">Transmembrane</keyword>
<accession>A0A4Y8D5X1</accession>
<dbReference type="PANTHER" id="PTHR34187:SF2">
    <property type="entry name" value="DUF202 DOMAIN-CONTAINING PROTEIN"/>
    <property type="match status" value="1"/>
</dbReference>
<dbReference type="EMBL" id="PHWZ01000103">
    <property type="protein sequence ID" value="TEY70432.1"/>
    <property type="molecule type" value="Genomic_DNA"/>
</dbReference>
<evidence type="ECO:0000259" key="8">
    <source>
        <dbReference type="Pfam" id="PF02656"/>
    </source>
</evidence>
<feature type="region of interest" description="Disordered" evidence="6">
    <location>
        <begin position="191"/>
        <end position="241"/>
    </location>
</feature>
<keyword evidence="2" id="KW-1003">Cell membrane</keyword>
<feature type="transmembrane region" description="Helical" evidence="7">
    <location>
        <begin position="364"/>
        <end position="385"/>
    </location>
</feature>
<feature type="transmembrane region" description="Helical" evidence="7">
    <location>
        <begin position="323"/>
        <end position="343"/>
    </location>
</feature>
<gene>
    <name evidence="9" type="ORF">BOTCAL_0103g00150</name>
</gene>
<keyword evidence="10" id="KW-1185">Reference proteome</keyword>
<comment type="caution">
    <text evidence="9">The sequence shown here is derived from an EMBL/GenBank/DDBJ whole genome shotgun (WGS) entry which is preliminary data.</text>
</comment>